<dbReference type="PANTHER" id="PTHR45913">
    <property type="entry name" value="EPM2A-INTERACTING PROTEIN 1"/>
    <property type="match status" value="1"/>
</dbReference>
<dbReference type="InterPro" id="IPR043502">
    <property type="entry name" value="DNA/RNA_pol_sf"/>
</dbReference>
<dbReference type="Pfam" id="PF00078">
    <property type="entry name" value="RVT_1"/>
    <property type="match status" value="1"/>
</dbReference>
<gene>
    <name evidence="3" type="ORF">LAZ67_3001833</name>
</gene>
<dbReference type="InterPro" id="IPR041588">
    <property type="entry name" value="Integrase_H2C2"/>
</dbReference>
<reference evidence="3 4" key="1">
    <citation type="submission" date="2022-01" db="EMBL/GenBank/DDBJ databases">
        <title>A chromosomal length assembly of Cordylochernes scorpioides.</title>
        <authorList>
            <person name="Zeh D."/>
            <person name="Zeh J."/>
        </authorList>
    </citation>
    <scope>NUCLEOTIDE SEQUENCE [LARGE SCALE GENOMIC DNA]</scope>
    <source>
        <strain evidence="3">IN4F17</strain>
        <tissue evidence="3">Whole Body</tissue>
    </source>
</reference>
<dbReference type="PROSITE" id="PS50994">
    <property type="entry name" value="INTEGRASE"/>
    <property type="match status" value="1"/>
</dbReference>
<name>A0ABY6K7J3_9ARAC</name>
<feature type="compositionally biased region" description="Basic residues" evidence="1">
    <location>
        <begin position="1223"/>
        <end position="1235"/>
    </location>
</feature>
<dbReference type="InterPro" id="IPR012337">
    <property type="entry name" value="RNaseH-like_sf"/>
</dbReference>
<dbReference type="InterPro" id="IPR001584">
    <property type="entry name" value="Integrase_cat-core"/>
</dbReference>
<evidence type="ECO:0000259" key="2">
    <source>
        <dbReference type="PROSITE" id="PS50994"/>
    </source>
</evidence>
<protein>
    <submittedName>
        <fullName evidence="3">EPM2AIP1</fullName>
    </submittedName>
</protein>
<dbReference type="CDD" id="cd01647">
    <property type="entry name" value="RT_LTR"/>
    <property type="match status" value="1"/>
</dbReference>
<dbReference type="Pfam" id="PF18658">
    <property type="entry name" value="zf-C2H2_12"/>
    <property type="match status" value="1"/>
</dbReference>
<dbReference type="SUPFAM" id="SSF53098">
    <property type="entry name" value="Ribonuclease H-like"/>
    <property type="match status" value="2"/>
</dbReference>
<accession>A0ABY6K7J3</accession>
<sequence length="1235" mass="142303">MEKKRKIDSECRKFKDQWNIQYFVIESSNKALCLICNESIAVLKEYNMKRHYETKHSQNYSKYTGIVRTEKFEALKRGLKSQQSLFTKVKTEQEAATRASFRVALEIAKRGKPFTDGEMIKECIIAVVEEMCPEKVNLLKTVSMSANTVARRVENIAENISSQLLDKNGHVEWFSLALDESTDVSDTAQVLIYIRGVDKSYEVHEELLDMYSIHGTTTGTDIFKGVEMPINKKNLRWKNLKCITTDGGKNMSGKDKGVVALVSKAVENDGGSKPLVLHCIIHQQSLCGKCLDMSDVLKPVISTVNFIRSFGLNHRQFRQFIAEIGETDLPYHTAVRWLSCGKVLQRFFELRAVIEIFLNEKHRPHTELQNNAWLWKLAFYVDLTKHVNELNLRLQGENQHLPDLYTNIKSFRMKLILFQSQLRSKCFSHFKTCEIFSHTTETEFPIDFAIETLSALKINFDTRFSDFDAIANQIKIFQNPFDADIETLAPELQMEMIDLQCSDIIKNKYENSSLLEFYKSLPLTQFDNLHKFARGLFSVFGTTYLCEKTFSKMKSHNVKIEIDLEFPQQGLKMDQDHPHSTSGGMQSPLSHLVTCKAPFLRNGPCRIKPPVLTYKYSPFTVTSLDKLQINFTEATSFYKSNMERLPRQQENNQRPSLLTELSSKLSHNVKIEIDLEFPQQGLKMDQDHPHSTSGGMQSPLSHLVTCKAPFLRNGPCRIKPPVLTYKYSPFTVTSLFLDTAAYPLPTQQDLFAVLAKGKYFSKLDLSSAYLQLEVATSTQPFLTINTHKGLFRVLAGIEGVICYIDDVLIATASVEKHLAVLKTVFLRLEKYNIKLKKDKCKFVQREIKYLGHLIKEDESGETSRLDNIYALSYMEDLPITAEEIRIETQKDEVLSIVKCYTQHGWPERVPDHLRPYFQRKLELTVDGECLLWGMRVIIPSSLRPNLLSCLHETHSGMSKMKSVARSHFWWPNLDNEIEFLVNRCRNCQQVQDGPNRVKWQPCIWAVRPWQRIHIDYANKDNINLLIVVDSHSKWVEAFPMREITSSKTIEQLRRLFSSYGLPEEIVSDNGPQFTVKEQQARQMKYDHGFQQDEFGIDDMVWCRNFRGGDRWIPGRIVGRKGSRVYTVLIHGQVKSYHRDQIRKRWENGGDEDRQYGRQREETDIIVPEADMPNRGRSESPPIETARQQRDSGLVDQNDGGISGESSRSLDPEASNEGPIPRRNPPRNRRPPSRYI</sequence>
<keyword evidence="4" id="KW-1185">Reference proteome</keyword>
<evidence type="ECO:0000256" key="1">
    <source>
        <dbReference type="SAM" id="MobiDB-lite"/>
    </source>
</evidence>
<feature type="compositionally biased region" description="Basic and acidic residues" evidence="1">
    <location>
        <begin position="1144"/>
        <end position="1162"/>
    </location>
</feature>
<proteinExistence type="predicted"/>
<feature type="region of interest" description="Disordered" evidence="1">
    <location>
        <begin position="1144"/>
        <end position="1235"/>
    </location>
</feature>
<dbReference type="Gene3D" id="1.10.340.70">
    <property type="match status" value="1"/>
</dbReference>
<dbReference type="Proteomes" id="UP001235939">
    <property type="component" value="Chromosome 03"/>
</dbReference>
<evidence type="ECO:0000313" key="3">
    <source>
        <dbReference type="EMBL" id="UYV64743.1"/>
    </source>
</evidence>
<dbReference type="InterPro" id="IPR043128">
    <property type="entry name" value="Rev_trsase/Diguanyl_cyclase"/>
</dbReference>
<dbReference type="Gene3D" id="3.30.70.270">
    <property type="match status" value="1"/>
</dbReference>
<dbReference type="PANTHER" id="PTHR45913:SF5">
    <property type="entry name" value="GENERAL TRANSCRIPTION FACTOR II-I REPEAT DOMAIN-CONTAINING PROTEIN 2A-LIKE PROTEIN"/>
    <property type="match status" value="1"/>
</dbReference>
<evidence type="ECO:0000313" key="4">
    <source>
        <dbReference type="Proteomes" id="UP001235939"/>
    </source>
</evidence>
<dbReference type="InterPro" id="IPR000477">
    <property type="entry name" value="RT_dom"/>
</dbReference>
<dbReference type="InterPro" id="IPR036397">
    <property type="entry name" value="RNaseH_sf"/>
</dbReference>
<dbReference type="SUPFAM" id="SSF56672">
    <property type="entry name" value="DNA/RNA polymerases"/>
    <property type="match status" value="1"/>
</dbReference>
<dbReference type="InterPro" id="IPR040647">
    <property type="entry name" value="SPIN-DOC_Znf-C2H2"/>
</dbReference>
<dbReference type="Pfam" id="PF00665">
    <property type="entry name" value="rve"/>
    <property type="match status" value="1"/>
</dbReference>
<dbReference type="Pfam" id="PF17921">
    <property type="entry name" value="Integrase_H2C2"/>
    <property type="match status" value="1"/>
</dbReference>
<feature type="domain" description="Integrase catalytic" evidence="2">
    <location>
        <begin position="1004"/>
        <end position="1090"/>
    </location>
</feature>
<organism evidence="3 4">
    <name type="scientific">Cordylochernes scorpioides</name>
    <dbReference type="NCBI Taxonomy" id="51811"/>
    <lineage>
        <taxon>Eukaryota</taxon>
        <taxon>Metazoa</taxon>
        <taxon>Ecdysozoa</taxon>
        <taxon>Arthropoda</taxon>
        <taxon>Chelicerata</taxon>
        <taxon>Arachnida</taxon>
        <taxon>Pseudoscorpiones</taxon>
        <taxon>Cheliferoidea</taxon>
        <taxon>Chernetidae</taxon>
        <taxon>Cordylochernes</taxon>
    </lineage>
</organism>
<dbReference type="Gene3D" id="3.30.420.10">
    <property type="entry name" value="Ribonuclease H-like superfamily/Ribonuclease H"/>
    <property type="match status" value="1"/>
</dbReference>
<dbReference type="EMBL" id="CP092865">
    <property type="protein sequence ID" value="UYV64743.1"/>
    <property type="molecule type" value="Genomic_DNA"/>
</dbReference>